<reference evidence="1 2" key="1">
    <citation type="journal article" date="2014" name="Genome Announc.">
        <title>Complete Genome Sequence of Polychlorinated Biphenyl Degrader Comamonas testosteroni TK102 (NBRC 109938).</title>
        <authorList>
            <person name="Fukuda K."/>
            <person name="Hosoyama A."/>
            <person name="Tsuchikane K."/>
            <person name="Ohji S."/>
            <person name="Yamazoe A."/>
            <person name="Fujita N."/>
            <person name="Shintani M."/>
            <person name="Kimbara K."/>
        </authorList>
    </citation>
    <scope>NUCLEOTIDE SEQUENCE [LARGE SCALE GENOMIC DNA]</scope>
    <source>
        <strain evidence="1">TK102</strain>
    </source>
</reference>
<dbReference type="HOGENOM" id="CLU_1710131_0_0_4"/>
<sequence>MTTNHNLQATTSPTHLVVSAVNKPIAIRLGQQELDEVLCLARAEDRPAGNFARMVYLLGLAVYREQGFLTLQADVAQPARSRWQAASGLVNEKPIAMRLNSTEQADVEEMARNESRRPGNFARAVFRMGMPIYRQRIQQRAVATPAVGAVSYE</sequence>
<evidence type="ECO:0000313" key="1">
    <source>
        <dbReference type="EMBL" id="AIJ48871.1"/>
    </source>
</evidence>
<dbReference type="EMBL" id="CP006704">
    <property type="protein sequence ID" value="AIJ48871.1"/>
    <property type="molecule type" value="Genomic_DNA"/>
</dbReference>
<dbReference type="RefSeq" id="WP_043375023.1">
    <property type="nucleotide sequence ID" value="NZ_CP006704.1"/>
</dbReference>
<protein>
    <submittedName>
        <fullName evidence="1">Uncharacterized protein</fullName>
    </submittedName>
</protein>
<proteinExistence type="predicted"/>
<dbReference type="KEGG" id="ctes:O987_23970"/>
<accession>A0A076PVY4</accession>
<dbReference type="Proteomes" id="UP000028782">
    <property type="component" value="Chromosome"/>
</dbReference>
<evidence type="ECO:0000313" key="2">
    <source>
        <dbReference type="Proteomes" id="UP000028782"/>
    </source>
</evidence>
<gene>
    <name evidence="1" type="ORF">O987_23970</name>
</gene>
<organism evidence="1 2">
    <name type="scientific">Comamonas testosteroni TK102</name>
    <dbReference type="NCBI Taxonomy" id="1392005"/>
    <lineage>
        <taxon>Bacteria</taxon>
        <taxon>Pseudomonadati</taxon>
        <taxon>Pseudomonadota</taxon>
        <taxon>Betaproteobacteria</taxon>
        <taxon>Burkholderiales</taxon>
        <taxon>Comamonadaceae</taxon>
        <taxon>Comamonas</taxon>
    </lineage>
</organism>
<dbReference type="AlphaFoldDB" id="A0A076PVY4"/>
<name>A0A076PVY4_COMTE</name>